<dbReference type="Gene3D" id="3.10.580.10">
    <property type="entry name" value="CBS-domain"/>
    <property type="match status" value="1"/>
</dbReference>
<dbReference type="SUPFAM" id="SSF54631">
    <property type="entry name" value="CBS-domain pair"/>
    <property type="match status" value="1"/>
</dbReference>
<dbReference type="AlphaFoldDB" id="A0A1I5RG66"/>
<evidence type="ECO:0000256" key="1">
    <source>
        <dbReference type="ARBA" id="ARBA00023122"/>
    </source>
</evidence>
<gene>
    <name evidence="4" type="ORF">SAMN04488241_103238</name>
</gene>
<sequence>MSRDVEFAAAGDTVQQAATLMGEIDVGALPVGSAVRTLGVVTARDLLLRVCAAGRDPTTTTVTDVMTAEIHHCRADDGVETALDLMASRHVRRLLVRDGHDAVVGWVTLSDISRRLLIDSGTVRTALDELSGR</sequence>
<dbReference type="EMBL" id="FOXP01000003">
    <property type="protein sequence ID" value="SFP57512.1"/>
    <property type="molecule type" value="Genomic_DNA"/>
</dbReference>
<protein>
    <submittedName>
        <fullName evidence="4">CBS domain-containing protein</fullName>
    </submittedName>
</protein>
<organism evidence="4 5">
    <name type="scientific">Sphingomonas rubra</name>
    <dbReference type="NCBI Taxonomy" id="634430"/>
    <lineage>
        <taxon>Bacteria</taxon>
        <taxon>Pseudomonadati</taxon>
        <taxon>Pseudomonadota</taxon>
        <taxon>Alphaproteobacteria</taxon>
        <taxon>Sphingomonadales</taxon>
        <taxon>Sphingomonadaceae</taxon>
        <taxon>Sphingomonas</taxon>
    </lineage>
</organism>
<evidence type="ECO:0000313" key="5">
    <source>
        <dbReference type="Proteomes" id="UP000199586"/>
    </source>
</evidence>
<feature type="domain" description="CBS" evidence="3">
    <location>
        <begin position="1"/>
        <end position="57"/>
    </location>
</feature>
<dbReference type="Proteomes" id="UP000199586">
    <property type="component" value="Unassembled WGS sequence"/>
</dbReference>
<dbReference type="Pfam" id="PF00571">
    <property type="entry name" value="CBS"/>
    <property type="match status" value="2"/>
</dbReference>
<keyword evidence="5" id="KW-1185">Reference proteome</keyword>
<dbReference type="PROSITE" id="PS51371">
    <property type="entry name" value="CBS"/>
    <property type="match status" value="2"/>
</dbReference>
<keyword evidence="1 2" id="KW-0129">CBS domain</keyword>
<dbReference type="InterPro" id="IPR051257">
    <property type="entry name" value="Diverse_CBS-Domain"/>
</dbReference>
<dbReference type="OrthoDB" id="9802114at2"/>
<proteinExistence type="predicted"/>
<dbReference type="STRING" id="634430.SAMN04488241_103238"/>
<evidence type="ECO:0000259" key="3">
    <source>
        <dbReference type="PROSITE" id="PS51371"/>
    </source>
</evidence>
<dbReference type="PANTHER" id="PTHR43080:SF2">
    <property type="entry name" value="CBS DOMAIN-CONTAINING PROTEIN"/>
    <property type="match status" value="1"/>
</dbReference>
<dbReference type="InterPro" id="IPR000644">
    <property type="entry name" value="CBS_dom"/>
</dbReference>
<dbReference type="PANTHER" id="PTHR43080">
    <property type="entry name" value="CBS DOMAIN-CONTAINING PROTEIN CBSX3, MITOCHONDRIAL"/>
    <property type="match status" value="1"/>
</dbReference>
<evidence type="ECO:0000313" key="4">
    <source>
        <dbReference type="EMBL" id="SFP57512.1"/>
    </source>
</evidence>
<name>A0A1I5RG66_9SPHN</name>
<reference evidence="4 5" key="1">
    <citation type="submission" date="2016-10" db="EMBL/GenBank/DDBJ databases">
        <authorList>
            <person name="de Groot N.N."/>
        </authorList>
    </citation>
    <scope>NUCLEOTIDE SEQUENCE [LARGE SCALE GENOMIC DNA]</scope>
    <source>
        <strain evidence="4 5">CGMCC 1.9113</strain>
    </source>
</reference>
<accession>A0A1I5RG66</accession>
<feature type="domain" description="CBS" evidence="3">
    <location>
        <begin position="66"/>
        <end position="123"/>
    </location>
</feature>
<evidence type="ECO:0000256" key="2">
    <source>
        <dbReference type="PROSITE-ProRule" id="PRU00703"/>
    </source>
</evidence>
<dbReference type="SMART" id="SM00116">
    <property type="entry name" value="CBS"/>
    <property type="match status" value="2"/>
</dbReference>
<dbReference type="InterPro" id="IPR046342">
    <property type="entry name" value="CBS_dom_sf"/>
</dbReference>